<gene>
    <name evidence="1" type="ORF">CLV44_12720</name>
</gene>
<proteinExistence type="predicted"/>
<evidence type="ECO:0000313" key="2">
    <source>
        <dbReference type="Proteomes" id="UP000242133"/>
    </source>
</evidence>
<sequence>MSEFLQRYRFYDAKGEVLGLFGPEGRALPLNGTRLADALVDGDRLRLGGRVSRITHVALGAEPVIHDWTLSFPSLP</sequence>
<keyword evidence="2" id="KW-1185">Reference proteome</keyword>
<accession>A0A2P8ELD5</accession>
<reference evidence="1 2" key="1">
    <citation type="submission" date="2018-03" db="EMBL/GenBank/DDBJ databases">
        <title>Genomic Encyclopedia of Archaeal and Bacterial Type Strains, Phase II (KMG-II): from individual species to whole genera.</title>
        <authorList>
            <person name="Goeker M."/>
        </authorList>
    </citation>
    <scope>NUCLEOTIDE SEQUENCE [LARGE SCALE GENOMIC DNA]</scope>
    <source>
        <strain evidence="1 2">DSM 17586</strain>
    </source>
</reference>
<evidence type="ECO:0000313" key="1">
    <source>
        <dbReference type="EMBL" id="PSL10258.1"/>
    </source>
</evidence>
<dbReference type="Proteomes" id="UP000242133">
    <property type="component" value="Unassembled WGS sequence"/>
</dbReference>
<dbReference type="EMBL" id="PYGI01000027">
    <property type="protein sequence ID" value="PSL10258.1"/>
    <property type="molecule type" value="Genomic_DNA"/>
</dbReference>
<dbReference type="AlphaFoldDB" id="A0A2P8ELD5"/>
<organism evidence="1 2">
    <name type="scientific">Marinobacterium halophilum</name>
    <dbReference type="NCBI Taxonomy" id="267374"/>
    <lineage>
        <taxon>Bacteria</taxon>
        <taxon>Pseudomonadati</taxon>
        <taxon>Pseudomonadota</taxon>
        <taxon>Gammaproteobacteria</taxon>
        <taxon>Oceanospirillales</taxon>
        <taxon>Oceanospirillaceae</taxon>
        <taxon>Marinobacterium</taxon>
    </lineage>
</organism>
<comment type="caution">
    <text evidence="1">The sequence shown here is derived from an EMBL/GenBank/DDBJ whole genome shotgun (WGS) entry which is preliminary data.</text>
</comment>
<protein>
    <submittedName>
        <fullName evidence="1">Uncharacterized protein</fullName>
    </submittedName>
</protein>
<name>A0A2P8ELD5_9GAMM</name>